<dbReference type="Proteomes" id="UP000440096">
    <property type="component" value="Unassembled WGS sequence"/>
</dbReference>
<sequence>MRFSSGTRGRAVIGVAALVLLAGVLGGIAGALLRPGGSTASGPAAGAPCDVPGVAARVLPSLVTITVQGLGGAGTGSGSVLDRDGNLLTNDHVIAAAAGNGVITVDFARGQARVPARIVGRDPATDLAVIRVAPDAAQLTPIAVGESAALVVGQPVVAAGSPLGLTGTITSGTVSALNRYIDVGQGAAPATLVNAVQTDAAINPGNSGGPLTDCAGRQIGVSSAGAKTPGSEGGGSIGLNFAIPMDFARSVADQLIRTGRATHPGIGVLAVTVTAEMATATGLVRGALVQQVVPALGAAQAGIRAGDVITSVGGTPVNSVDQMLVAIRARNPGETVQLTYVRNGAQQSTNVAVSGT</sequence>
<feature type="domain" description="PDZ" evidence="3">
    <location>
        <begin position="255"/>
        <end position="344"/>
    </location>
</feature>
<dbReference type="Gene3D" id="2.40.10.120">
    <property type="match status" value="1"/>
</dbReference>
<comment type="caution">
    <text evidence="4">The sequence shown here is derived from an EMBL/GenBank/DDBJ whole genome shotgun (WGS) entry which is preliminary data.</text>
</comment>
<dbReference type="PANTHER" id="PTHR43343:SF3">
    <property type="entry name" value="PROTEASE DO-LIKE 8, CHLOROPLASTIC"/>
    <property type="match status" value="1"/>
</dbReference>
<dbReference type="InterPro" id="IPR036034">
    <property type="entry name" value="PDZ_sf"/>
</dbReference>
<name>A0A6N7Z4I3_9PSEU</name>
<protein>
    <submittedName>
        <fullName evidence="4">PDZ domain-containing protein</fullName>
    </submittedName>
</protein>
<evidence type="ECO:0000259" key="3">
    <source>
        <dbReference type="PROSITE" id="PS50106"/>
    </source>
</evidence>
<dbReference type="RefSeq" id="WP_154759171.1">
    <property type="nucleotide sequence ID" value="NZ_WMBA01000042.1"/>
</dbReference>
<evidence type="ECO:0000256" key="1">
    <source>
        <dbReference type="ARBA" id="ARBA00022670"/>
    </source>
</evidence>
<keyword evidence="2" id="KW-0378">Hydrolase</keyword>
<dbReference type="EMBL" id="WMBA01000042">
    <property type="protein sequence ID" value="MTD57033.1"/>
    <property type="molecule type" value="Genomic_DNA"/>
</dbReference>
<proteinExistence type="predicted"/>
<dbReference type="SMART" id="SM00228">
    <property type="entry name" value="PDZ"/>
    <property type="match status" value="1"/>
</dbReference>
<organism evidence="4 5">
    <name type="scientific">Amycolatopsis pithecellobii</name>
    <dbReference type="NCBI Taxonomy" id="664692"/>
    <lineage>
        <taxon>Bacteria</taxon>
        <taxon>Bacillati</taxon>
        <taxon>Actinomycetota</taxon>
        <taxon>Actinomycetes</taxon>
        <taxon>Pseudonocardiales</taxon>
        <taxon>Pseudonocardiaceae</taxon>
        <taxon>Amycolatopsis</taxon>
    </lineage>
</organism>
<reference evidence="4 5" key="1">
    <citation type="submission" date="2019-11" db="EMBL/GenBank/DDBJ databases">
        <title>Draft genome of Amycolatopsis RM579.</title>
        <authorList>
            <person name="Duangmal K."/>
            <person name="Mingma R."/>
        </authorList>
    </citation>
    <scope>NUCLEOTIDE SEQUENCE [LARGE SCALE GENOMIC DNA]</scope>
    <source>
        <strain evidence="4 5">RM579</strain>
    </source>
</reference>
<dbReference type="GO" id="GO:0004252">
    <property type="term" value="F:serine-type endopeptidase activity"/>
    <property type="evidence" value="ECO:0007669"/>
    <property type="project" value="InterPro"/>
</dbReference>
<dbReference type="InterPro" id="IPR001940">
    <property type="entry name" value="Peptidase_S1C"/>
</dbReference>
<gene>
    <name evidence="4" type="ORF">GKO32_24100</name>
</gene>
<dbReference type="PANTHER" id="PTHR43343">
    <property type="entry name" value="PEPTIDASE S12"/>
    <property type="match status" value="1"/>
</dbReference>
<dbReference type="SUPFAM" id="SSF50494">
    <property type="entry name" value="Trypsin-like serine proteases"/>
    <property type="match status" value="1"/>
</dbReference>
<dbReference type="Pfam" id="PF13180">
    <property type="entry name" value="PDZ_2"/>
    <property type="match status" value="1"/>
</dbReference>
<dbReference type="AlphaFoldDB" id="A0A6N7Z4I3"/>
<accession>A0A6N7Z4I3</accession>
<keyword evidence="5" id="KW-1185">Reference proteome</keyword>
<dbReference type="PROSITE" id="PS50106">
    <property type="entry name" value="PDZ"/>
    <property type="match status" value="1"/>
</dbReference>
<dbReference type="Gene3D" id="2.30.42.10">
    <property type="match status" value="1"/>
</dbReference>
<evidence type="ECO:0000313" key="4">
    <source>
        <dbReference type="EMBL" id="MTD57033.1"/>
    </source>
</evidence>
<evidence type="ECO:0000313" key="5">
    <source>
        <dbReference type="Proteomes" id="UP000440096"/>
    </source>
</evidence>
<dbReference type="Pfam" id="PF13365">
    <property type="entry name" value="Trypsin_2"/>
    <property type="match status" value="1"/>
</dbReference>
<dbReference type="InterPro" id="IPR051201">
    <property type="entry name" value="Chloro_Bact_Ser_Proteases"/>
</dbReference>
<evidence type="ECO:0000256" key="2">
    <source>
        <dbReference type="ARBA" id="ARBA00022801"/>
    </source>
</evidence>
<dbReference type="PRINTS" id="PR00834">
    <property type="entry name" value="PROTEASES2C"/>
</dbReference>
<dbReference type="InterPro" id="IPR009003">
    <property type="entry name" value="Peptidase_S1_PA"/>
</dbReference>
<dbReference type="InterPro" id="IPR001478">
    <property type="entry name" value="PDZ"/>
</dbReference>
<dbReference type="SUPFAM" id="SSF50156">
    <property type="entry name" value="PDZ domain-like"/>
    <property type="match status" value="1"/>
</dbReference>
<dbReference type="OrthoDB" id="9758917at2"/>
<keyword evidence="1" id="KW-0645">Protease</keyword>
<dbReference type="GO" id="GO:0006508">
    <property type="term" value="P:proteolysis"/>
    <property type="evidence" value="ECO:0007669"/>
    <property type="project" value="UniProtKB-KW"/>
</dbReference>